<dbReference type="PANTHER" id="PTHR30419">
    <property type="entry name" value="HTH-TYPE TRANSCRIPTIONAL REGULATOR YBHD"/>
    <property type="match status" value="1"/>
</dbReference>
<dbReference type="GO" id="GO:0003677">
    <property type="term" value="F:DNA binding"/>
    <property type="evidence" value="ECO:0007669"/>
    <property type="project" value="UniProtKB-KW"/>
</dbReference>
<keyword evidence="3" id="KW-0238">DNA-binding</keyword>
<name>A0A8J7F8P6_9GAMM</name>
<dbReference type="Pfam" id="PF03466">
    <property type="entry name" value="LysR_substrate"/>
    <property type="match status" value="1"/>
</dbReference>
<dbReference type="InterPro" id="IPR036390">
    <property type="entry name" value="WH_DNA-bd_sf"/>
</dbReference>
<dbReference type="PANTHER" id="PTHR30419:SF8">
    <property type="entry name" value="NITROGEN ASSIMILATION TRANSCRIPTIONAL ACTIVATOR-RELATED"/>
    <property type="match status" value="1"/>
</dbReference>
<dbReference type="GO" id="GO:0005829">
    <property type="term" value="C:cytosol"/>
    <property type="evidence" value="ECO:0007669"/>
    <property type="project" value="TreeGrafter"/>
</dbReference>
<organism evidence="6 7">
    <name type="scientific">Pontibacterium sinense</name>
    <dbReference type="NCBI Taxonomy" id="2781979"/>
    <lineage>
        <taxon>Bacteria</taxon>
        <taxon>Pseudomonadati</taxon>
        <taxon>Pseudomonadota</taxon>
        <taxon>Gammaproteobacteria</taxon>
        <taxon>Oceanospirillales</taxon>
        <taxon>Oceanospirillaceae</taxon>
        <taxon>Pontibacterium</taxon>
    </lineage>
</organism>
<accession>A0A8J7F8P6</accession>
<evidence type="ECO:0000256" key="1">
    <source>
        <dbReference type="ARBA" id="ARBA00009437"/>
    </source>
</evidence>
<dbReference type="Pfam" id="PF00126">
    <property type="entry name" value="HTH_1"/>
    <property type="match status" value="1"/>
</dbReference>
<keyword evidence="2" id="KW-0805">Transcription regulation</keyword>
<keyword evidence="4" id="KW-0804">Transcription</keyword>
<dbReference type="PRINTS" id="PR00039">
    <property type="entry name" value="HTHLYSR"/>
</dbReference>
<keyword evidence="7" id="KW-1185">Reference proteome</keyword>
<reference evidence="6" key="1">
    <citation type="submission" date="2020-10" db="EMBL/GenBank/DDBJ databases">
        <title>Bacterium isolated from coastal waters sediment.</title>
        <authorList>
            <person name="Chen R.-J."/>
            <person name="Lu D.-C."/>
            <person name="Zhu K.-L."/>
            <person name="Du Z.-J."/>
        </authorList>
    </citation>
    <scope>NUCLEOTIDE SEQUENCE</scope>
    <source>
        <strain evidence="6">N1Y112</strain>
    </source>
</reference>
<dbReference type="InterPro" id="IPR000847">
    <property type="entry name" value="LysR_HTH_N"/>
</dbReference>
<comment type="similarity">
    <text evidence="1">Belongs to the LysR transcriptional regulatory family.</text>
</comment>
<dbReference type="RefSeq" id="WP_193951803.1">
    <property type="nucleotide sequence ID" value="NZ_JADEYS010000002.1"/>
</dbReference>
<dbReference type="InterPro" id="IPR005119">
    <property type="entry name" value="LysR_subst-bd"/>
</dbReference>
<dbReference type="PROSITE" id="PS50931">
    <property type="entry name" value="HTH_LYSR"/>
    <property type="match status" value="1"/>
</dbReference>
<dbReference type="EMBL" id="JADEYS010000002">
    <property type="protein sequence ID" value="MBE9396257.1"/>
    <property type="molecule type" value="Genomic_DNA"/>
</dbReference>
<proteinExistence type="inferred from homology"/>
<dbReference type="InterPro" id="IPR050950">
    <property type="entry name" value="HTH-type_LysR_regulators"/>
</dbReference>
<comment type="caution">
    <text evidence="6">The sequence shown here is derived from an EMBL/GenBank/DDBJ whole genome shotgun (WGS) entry which is preliminary data.</text>
</comment>
<protein>
    <submittedName>
        <fullName evidence="6">LysR family transcriptional regulator</fullName>
    </submittedName>
</protein>
<dbReference type="SUPFAM" id="SSF46785">
    <property type="entry name" value="Winged helix' DNA-binding domain"/>
    <property type="match status" value="1"/>
</dbReference>
<dbReference type="GO" id="GO:0003700">
    <property type="term" value="F:DNA-binding transcription factor activity"/>
    <property type="evidence" value="ECO:0007669"/>
    <property type="project" value="InterPro"/>
</dbReference>
<gene>
    <name evidence="6" type="ORF">IOQ59_03155</name>
</gene>
<evidence type="ECO:0000313" key="6">
    <source>
        <dbReference type="EMBL" id="MBE9396257.1"/>
    </source>
</evidence>
<dbReference type="Gene3D" id="3.40.190.290">
    <property type="match status" value="1"/>
</dbReference>
<dbReference type="FunFam" id="1.10.10.10:FF:000001">
    <property type="entry name" value="LysR family transcriptional regulator"/>
    <property type="match status" value="1"/>
</dbReference>
<dbReference type="AlphaFoldDB" id="A0A8J7F8P6"/>
<feature type="domain" description="HTH lysR-type" evidence="5">
    <location>
        <begin position="4"/>
        <end position="61"/>
    </location>
</feature>
<evidence type="ECO:0000256" key="2">
    <source>
        <dbReference type="ARBA" id="ARBA00023015"/>
    </source>
</evidence>
<evidence type="ECO:0000256" key="3">
    <source>
        <dbReference type="ARBA" id="ARBA00023125"/>
    </source>
</evidence>
<sequence length="311" mass="33665">MNNLSIRHLRAFYAVAQDGSFTRAAESLHLTQSTLTATIKQLEEQVGLTLLDRTTRSVLLSSEGKRFLPVAERLLSDFDTALADLKAVSEQQQGQVGIAASPSTISRLLPSIVKRYQQQYPNIGIYLRDDGAGGIEQRILDNEVDFGVASNHSSHPDLSYHPLLSDRYGVVCCANHPLATGKAELPWDALEQQQLIYLTTDTGIRVQLAQFKQQGVLNIELDGPVIEASNPAAIAALISEGMGISLLPALAAGTTAFEGLKFIPLTGPAISREICLIRRKGRSLTPAAAHMSALVTAELKQMLLPPFVETL</sequence>
<evidence type="ECO:0000313" key="7">
    <source>
        <dbReference type="Proteomes" id="UP000640333"/>
    </source>
</evidence>
<dbReference type="Proteomes" id="UP000640333">
    <property type="component" value="Unassembled WGS sequence"/>
</dbReference>
<evidence type="ECO:0000256" key="4">
    <source>
        <dbReference type="ARBA" id="ARBA00023163"/>
    </source>
</evidence>
<evidence type="ECO:0000259" key="5">
    <source>
        <dbReference type="PROSITE" id="PS50931"/>
    </source>
</evidence>
<dbReference type="CDD" id="cd08440">
    <property type="entry name" value="PBP2_LTTR_like_4"/>
    <property type="match status" value="1"/>
</dbReference>
<dbReference type="InterPro" id="IPR036388">
    <property type="entry name" value="WH-like_DNA-bd_sf"/>
</dbReference>
<dbReference type="Gene3D" id="1.10.10.10">
    <property type="entry name" value="Winged helix-like DNA-binding domain superfamily/Winged helix DNA-binding domain"/>
    <property type="match status" value="1"/>
</dbReference>
<dbReference type="SUPFAM" id="SSF53850">
    <property type="entry name" value="Periplasmic binding protein-like II"/>
    <property type="match status" value="1"/>
</dbReference>